<feature type="transmembrane region" description="Helical" evidence="1">
    <location>
        <begin position="20"/>
        <end position="48"/>
    </location>
</feature>
<evidence type="ECO:0000313" key="3">
    <source>
        <dbReference type="Proteomes" id="UP001183414"/>
    </source>
</evidence>
<evidence type="ECO:0000313" key="2">
    <source>
        <dbReference type="EMBL" id="MDT0379258.1"/>
    </source>
</evidence>
<dbReference type="EMBL" id="JAVREQ010000007">
    <property type="protein sequence ID" value="MDT0379258.1"/>
    <property type="molecule type" value="Genomic_DNA"/>
</dbReference>
<sequence length="87" mass="9168">MDDTARRDTGLRRPDGMANAAFVLGLVGLVVLPICLGPVAIVLGVLALRRDTTLRGRARLGLALGTADVLVFAVSLAAERDWLGPLF</sequence>
<protein>
    <submittedName>
        <fullName evidence="2">DUF4190 domain-containing protein</fullName>
    </submittedName>
</protein>
<keyword evidence="1" id="KW-0812">Transmembrane</keyword>
<dbReference type="PANTHER" id="PTHR40040">
    <property type="entry name" value="SMALL HYDROPHOBIC PROTEIN-RELATED"/>
    <property type="match status" value="1"/>
</dbReference>
<accession>A0ABU2NQK2</accession>
<dbReference type="PANTHER" id="PTHR40040:SF1">
    <property type="entry name" value="MEMBRANE PROTEIN"/>
    <property type="match status" value="1"/>
</dbReference>
<organism evidence="2 3">
    <name type="scientific">Streptomyces hazeniae</name>
    <dbReference type="NCBI Taxonomy" id="3075538"/>
    <lineage>
        <taxon>Bacteria</taxon>
        <taxon>Bacillati</taxon>
        <taxon>Actinomycetota</taxon>
        <taxon>Actinomycetes</taxon>
        <taxon>Kitasatosporales</taxon>
        <taxon>Streptomycetaceae</taxon>
        <taxon>Streptomyces</taxon>
    </lineage>
</organism>
<gene>
    <name evidence="2" type="ORF">RM572_10825</name>
</gene>
<keyword evidence="1" id="KW-1133">Transmembrane helix</keyword>
<keyword evidence="3" id="KW-1185">Reference proteome</keyword>
<reference evidence="3" key="1">
    <citation type="submission" date="2023-07" db="EMBL/GenBank/DDBJ databases">
        <title>30 novel species of actinomycetes from the DSMZ collection.</title>
        <authorList>
            <person name="Nouioui I."/>
        </authorList>
    </citation>
    <scope>NUCLEOTIDE SEQUENCE [LARGE SCALE GENOMIC DNA]</scope>
    <source>
        <strain evidence="3">DSM 42041</strain>
    </source>
</reference>
<dbReference type="InterPro" id="IPR055338">
    <property type="entry name" value="YqfX-like"/>
</dbReference>
<keyword evidence="1" id="KW-0472">Membrane</keyword>
<feature type="transmembrane region" description="Helical" evidence="1">
    <location>
        <begin position="60"/>
        <end position="78"/>
    </location>
</feature>
<proteinExistence type="predicted"/>
<dbReference type="Proteomes" id="UP001183414">
    <property type="component" value="Unassembled WGS sequence"/>
</dbReference>
<evidence type="ECO:0000256" key="1">
    <source>
        <dbReference type="SAM" id="Phobius"/>
    </source>
</evidence>
<comment type="caution">
    <text evidence="2">The sequence shown here is derived from an EMBL/GenBank/DDBJ whole genome shotgun (WGS) entry which is preliminary data.</text>
</comment>
<name>A0ABU2NQK2_9ACTN</name>
<dbReference type="RefSeq" id="WP_311673048.1">
    <property type="nucleotide sequence ID" value="NZ_JAVREQ010000007.1"/>
</dbReference>